<dbReference type="Proteomes" id="UP000639775">
    <property type="component" value="Unassembled WGS sequence"/>
</dbReference>
<reference evidence="2" key="1">
    <citation type="submission" date="2020-03" db="EMBL/GenBank/DDBJ databases">
        <title>Roseovarius gahaiensis sp. nov., isolated from Gahai Saline Lake, China.</title>
        <authorList>
            <person name="Sun X."/>
        </authorList>
    </citation>
    <scope>NUCLEOTIDE SEQUENCE</scope>
    <source>
        <strain evidence="2">GH877</strain>
    </source>
</reference>
<protein>
    <submittedName>
        <fullName evidence="2">Adenylosuccinate lyase</fullName>
    </submittedName>
</protein>
<evidence type="ECO:0000313" key="2">
    <source>
        <dbReference type="EMBL" id="NHQ73417.1"/>
    </source>
</evidence>
<keyword evidence="3" id="KW-1185">Reference proteome</keyword>
<feature type="signal peptide" evidence="1">
    <location>
        <begin position="1"/>
        <end position="21"/>
    </location>
</feature>
<comment type="caution">
    <text evidence="2">The sequence shown here is derived from an EMBL/GenBank/DDBJ whole genome shotgun (WGS) entry which is preliminary data.</text>
</comment>
<keyword evidence="2" id="KW-0456">Lyase</keyword>
<accession>A0A967B8T4</accession>
<evidence type="ECO:0000313" key="3">
    <source>
        <dbReference type="Proteomes" id="UP000639775"/>
    </source>
</evidence>
<dbReference type="EMBL" id="JAAORB010000003">
    <property type="protein sequence ID" value="NHQ73417.1"/>
    <property type="molecule type" value="Genomic_DNA"/>
</dbReference>
<evidence type="ECO:0000256" key="1">
    <source>
        <dbReference type="SAM" id="SignalP"/>
    </source>
</evidence>
<dbReference type="GO" id="GO:0016829">
    <property type="term" value="F:lyase activity"/>
    <property type="evidence" value="ECO:0007669"/>
    <property type="project" value="UniProtKB-KW"/>
</dbReference>
<proteinExistence type="predicted"/>
<name>A0A967B8T4_9RHOB</name>
<sequence length="52" mass="5249">MTLKTILAAAALTLTSGAAGFACPAHDHQAMSCIEGTTWDADAKACVPQISS</sequence>
<feature type="chain" id="PRO_5037604776" evidence="1">
    <location>
        <begin position="22"/>
        <end position="52"/>
    </location>
</feature>
<organism evidence="2 3">
    <name type="scientific">Roseovarius gahaiensis</name>
    <dbReference type="NCBI Taxonomy" id="2716691"/>
    <lineage>
        <taxon>Bacteria</taxon>
        <taxon>Pseudomonadati</taxon>
        <taxon>Pseudomonadota</taxon>
        <taxon>Alphaproteobacteria</taxon>
        <taxon>Rhodobacterales</taxon>
        <taxon>Roseobacteraceae</taxon>
        <taxon>Roseovarius</taxon>
    </lineage>
</organism>
<gene>
    <name evidence="2" type="ORF">HAT86_02910</name>
</gene>
<dbReference type="AlphaFoldDB" id="A0A967B8T4"/>
<keyword evidence="1" id="KW-0732">Signal</keyword>
<dbReference type="PROSITE" id="PS51257">
    <property type="entry name" value="PROKAR_LIPOPROTEIN"/>
    <property type="match status" value="1"/>
</dbReference>
<dbReference type="RefSeq" id="WP_167193223.1">
    <property type="nucleotide sequence ID" value="NZ_JAAORB010000003.1"/>
</dbReference>